<reference evidence="2" key="1">
    <citation type="journal article" date="2023" name="Mol. Phylogenet. Evol.">
        <title>Genome-scale phylogeny and comparative genomics of the fungal order Sordariales.</title>
        <authorList>
            <person name="Hensen N."/>
            <person name="Bonometti L."/>
            <person name="Westerberg I."/>
            <person name="Brannstrom I.O."/>
            <person name="Guillou S."/>
            <person name="Cros-Aarteil S."/>
            <person name="Calhoun S."/>
            <person name="Haridas S."/>
            <person name="Kuo A."/>
            <person name="Mondo S."/>
            <person name="Pangilinan J."/>
            <person name="Riley R."/>
            <person name="LaButti K."/>
            <person name="Andreopoulos B."/>
            <person name="Lipzen A."/>
            <person name="Chen C."/>
            <person name="Yan M."/>
            <person name="Daum C."/>
            <person name="Ng V."/>
            <person name="Clum A."/>
            <person name="Steindorff A."/>
            <person name="Ohm R.A."/>
            <person name="Martin F."/>
            <person name="Silar P."/>
            <person name="Natvig D.O."/>
            <person name="Lalanne C."/>
            <person name="Gautier V."/>
            <person name="Ament-Velasquez S.L."/>
            <person name="Kruys A."/>
            <person name="Hutchinson M.I."/>
            <person name="Powell A.J."/>
            <person name="Barry K."/>
            <person name="Miller A.N."/>
            <person name="Grigoriev I.V."/>
            <person name="Debuchy R."/>
            <person name="Gladieux P."/>
            <person name="Hiltunen Thoren M."/>
            <person name="Johannesson H."/>
        </authorList>
    </citation>
    <scope>NUCLEOTIDE SEQUENCE</scope>
    <source>
        <strain evidence="2">CBS 955.72</strain>
    </source>
</reference>
<protein>
    <submittedName>
        <fullName evidence="2">Uncharacterized protein</fullName>
    </submittedName>
</protein>
<keyword evidence="3" id="KW-1185">Reference proteome</keyword>
<organism evidence="2 3">
    <name type="scientific">Lasiosphaeria hispida</name>
    <dbReference type="NCBI Taxonomy" id="260671"/>
    <lineage>
        <taxon>Eukaryota</taxon>
        <taxon>Fungi</taxon>
        <taxon>Dikarya</taxon>
        <taxon>Ascomycota</taxon>
        <taxon>Pezizomycotina</taxon>
        <taxon>Sordariomycetes</taxon>
        <taxon>Sordariomycetidae</taxon>
        <taxon>Sordariales</taxon>
        <taxon>Lasiosphaeriaceae</taxon>
        <taxon>Lasiosphaeria</taxon>
    </lineage>
</organism>
<proteinExistence type="predicted"/>
<comment type="caution">
    <text evidence="2">The sequence shown here is derived from an EMBL/GenBank/DDBJ whole genome shotgun (WGS) entry which is preliminary data.</text>
</comment>
<accession>A0AAJ0HRK6</accession>
<feature type="region of interest" description="Disordered" evidence="1">
    <location>
        <begin position="77"/>
        <end position="130"/>
    </location>
</feature>
<feature type="compositionally biased region" description="Basic and acidic residues" evidence="1">
    <location>
        <begin position="108"/>
        <end position="119"/>
    </location>
</feature>
<evidence type="ECO:0000313" key="2">
    <source>
        <dbReference type="EMBL" id="KAK3359972.1"/>
    </source>
</evidence>
<gene>
    <name evidence="2" type="ORF">B0T25DRAFT_116195</name>
</gene>
<feature type="compositionally biased region" description="Basic residues" evidence="1">
    <location>
        <begin position="1"/>
        <end position="10"/>
    </location>
</feature>
<evidence type="ECO:0000256" key="1">
    <source>
        <dbReference type="SAM" id="MobiDB-lite"/>
    </source>
</evidence>
<name>A0AAJ0HRK6_9PEZI</name>
<sequence>MSSWKLRGKKSQAGPALSLERLSISPGKASSSPQARRPRYPERGLEREGCVSSTGAISTRGKVILGHPNEAFAAVAGKTPPARKPVPRGQHPGSGPRAGGPAHLASEQSRRRDRRECRQGRQHSITPLGLGEGACDLPSSLCLYVSTLPPGVCDKSLRVTTIPRHQPTLSHRHHRDLHHRDARASEVPLTTSPAAFRLLKPSDLDGSLKRSNLVAMAIDRHNSLISRLWDKTEGVVARLVNEIKGLARENSEATGMSDGARQREEV</sequence>
<dbReference type="EMBL" id="JAUIQD010000002">
    <property type="protein sequence ID" value="KAK3359972.1"/>
    <property type="molecule type" value="Genomic_DNA"/>
</dbReference>
<feature type="region of interest" description="Disordered" evidence="1">
    <location>
        <begin position="1"/>
        <end position="63"/>
    </location>
</feature>
<dbReference type="AlphaFoldDB" id="A0AAJ0HRK6"/>
<reference evidence="2" key="2">
    <citation type="submission" date="2023-06" db="EMBL/GenBank/DDBJ databases">
        <authorList>
            <consortium name="Lawrence Berkeley National Laboratory"/>
            <person name="Haridas S."/>
            <person name="Hensen N."/>
            <person name="Bonometti L."/>
            <person name="Westerberg I."/>
            <person name="Brannstrom I.O."/>
            <person name="Guillou S."/>
            <person name="Cros-Aarteil S."/>
            <person name="Calhoun S."/>
            <person name="Kuo A."/>
            <person name="Mondo S."/>
            <person name="Pangilinan J."/>
            <person name="Riley R."/>
            <person name="Labutti K."/>
            <person name="Andreopoulos B."/>
            <person name="Lipzen A."/>
            <person name="Chen C."/>
            <person name="Yanf M."/>
            <person name="Daum C."/>
            <person name="Ng V."/>
            <person name="Clum A."/>
            <person name="Steindorff A."/>
            <person name="Ohm R."/>
            <person name="Martin F."/>
            <person name="Silar P."/>
            <person name="Natvig D."/>
            <person name="Lalanne C."/>
            <person name="Gautier V."/>
            <person name="Ament-Velasquez S.L."/>
            <person name="Kruys A."/>
            <person name="Hutchinson M.I."/>
            <person name="Powell A.J."/>
            <person name="Barry K."/>
            <person name="Miller A.N."/>
            <person name="Grigoriev I.V."/>
            <person name="Debuchy R."/>
            <person name="Gladieux P."/>
            <person name="Thoren M.H."/>
            <person name="Johannesson H."/>
        </authorList>
    </citation>
    <scope>NUCLEOTIDE SEQUENCE</scope>
    <source>
        <strain evidence="2">CBS 955.72</strain>
    </source>
</reference>
<dbReference type="Proteomes" id="UP001275084">
    <property type="component" value="Unassembled WGS sequence"/>
</dbReference>
<feature type="compositionally biased region" description="Basic and acidic residues" evidence="1">
    <location>
        <begin position="39"/>
        <end position="49"/>
    </location>
</feature>
<evidence type="ECO:0000313" key="3">
    <source>
        <dbReference type="Proteomes" id="UP001275084"/>
    </source>
</evidence>